<reference evidence="2" key="1">
    <citation type="journal article" date="2019" name="Int. J. Syst. Evol. Microbiol.">
        <title>The Global Catalogue of Microorganisms (GCM) 10K type strain sequencing project: providing services to taxonomists for standard genome sequencing and annotation.</title>
        <authorList>
            <consortium name="The Broad Institute Genomics Platform"/>
            <consortium name="The Broad Institute Genome Sequencing Center for Infectious Disease"/>
            <person name="Wu L."/>
            <person name="Ma J."/>
        </authorList>
    </citation>
    <scope>NUCLEOTIDE SEQUENCE [LARGE SCALE GENOMIC DNA]</scope>
    <source>
        <strain evidence="2">CCUG 53270</strain>
    </source>
</reference>
<proteinExistence type="predicted"/>
<evidence type="ECO:0000313" key="1">
    <source>
        <dbReference type="EMBL" id="MFD1220281.1"/>
    </source>
</evidence>
<protein>
    <recommendedName>
        <fullName evidence="3">N-acetyltransferase domain-containing protein</fullName>
    </recommendedName>
</protein>
<evidence type="ECO:0008006" key="3">
    <source>
        <dbReference type="Google" id="ProtNLM"/>
    </source>
</evidence>
<sequence length="92" mass="10230">MIIALENEPPAQGQFEQLLASVEDHAADAELLYKTYCQSPYVIAAYDKGRLVGIGRVTGESDGQGGLQITVLEDYRCHEIEANIRRLLSIHR</sequence>
<keyword evidence="2" id="KW-1185">Reference proteome</keyword>
<gene>
    <name evidence="1" type="ORF">ACFQ4B_09125</name>
</gene>
<organism evidence="1 2">
    <name type="scientific">Paenibacillus vulneris</name>
    <dbReference type="NCBI Taxonomy" id="1133364"/>
    <lineage>
        <taxon>Bacteria</taxon>
        <taxon>Bacillati</taxon>
        <taxon>Bacillota</taxon>
        <taxon>Bacilli</taxon>
        <taxon>Bacillales</taxon>
        <taxon>Paenibacillaceae</taxon>
        <taxon>Paenibacillus</taxon>
    </lineage>
</organism>
<dbReference type="Proteomes" id="UP001597180">
    <property type="component" value="Unassembled WGS sequence"/>
</dbReference>
<dbReference type="EMBL" id="JBHTLU010000013">
    <property type="protein sequence ID" value="MFD1220281.1"/>
    <property type="molecule type" value="Genomic_DNA"/>
</dbReference>
<dbReference type="RefSeq" id="WP_079908143.1">
    <property type="nucleotide sequence ID" value="NZ_BAABJG010000006.1"/>
</dbReference>
<accession>A0ABW3UI51</accession>
<name>A0ABW3UI51_9BACL</name>
<dbReference type="Gene3D" id="3.40.630.30">
    <property type="match status" value="1"/>
</dbReference>
<evidence type="ECO:0000313" key="2">
    <source>
        <dbReference type="Proteomes" id="UP001597180"/>
    </source>
</evidence>
<comment type="caution">
    <text evidence="1">The sequence shown here is derived from an EMBL/GenBank/DDBJ whole genome shotgun (WGS) entry which is preliminary data.</text>
</comment>